<dbReference type="EMBL" id="JAYFSI010000014">
    <property type="protein sequence ID" value="MEA5366248.1"/>
    <property type="molecule type" value="Genomic_DNA"/>
</dbReference>
<gene>
    <name evidence="2" type="ORF">VA596_42430</name>
</gene>
<comment type="caution">
    <text evidence="2">The sequence shown here is derived from an EMBL/GenBank/DDBJ whole genome shotgun (WGS) entry which is preliminary data.</text>
</comment>
<evidence type="ECO:0000313" key="2">
    <source>
        <dbReference type="EMBL" id="MEA5366248.1"/>
    </source>
</evidence>
<evidence type="ECO:0000256" key="1">
    <source>
        <dbReference type="SAM" id="MobiDB-lite"/>
    </source>
</evidence>
<evidence type="ECO:0000313" key="3">
    <source>
        <dbReference type="Proteomes" id="UP001304298"/>
    </source>
</evidence>
<accession>A0ABU5RIY1</accession>
<protein>
    <recommendedName>
        <fullName evidence="4">DUF4913 domain-containing protein</fullName>
    </recommendedName>
</protein>
<keyword evidence="3" id="KW-1185">Reference proteome</keyword>
<dbReference type="Proteomes" id="UP001304298">
    <property type="component" value="Unassembled WGS sequence"/>
</dbReference>
<sequence>MTEDDDITTPEPERPNDRTTQPEQQPARSRAELDAMTEELWDRVQSQQSEIEQLNGKIAELESDAQNKPRMAPWLPFSAPPAAEDKQHREQTPVFTVTNFVQYYNAVYVGKGGTRAVAIPDCWPKHPGLVAELATLTYTWRAAHLGKGAKASDAQYWHDRWRAGFAERMITEWTHQQCLTEVHKAVGAMPLADRFTLEESYASTTRDGAPVARDDTGL</sequence>
<name>A0ABU5RIY1_9PSEU</name>
<dbReference type="RefSeq" id="WP_323335347.1">
    <property type="nucleotide sequence ID" value="NZ_JAYFSI010000014.1"/>
</dbReference>
<proteinExistence type="predicted"/>
<evidence type="ECO:0008006" key="4">
    <source>
        <dbReference type="Google" id="ProtNLM"/>
    </source>
</evidence>
<feature type="compositionally biased region" description="Polar residues" evidence="1">
    <location>
        <begin position="18"/>
        <end position="27"/>
    </location>
</feature>
<organism evidence="2 3">
    <name type="scientific">Amycolatopsis heterodermiae</name>
    <dbReference type="NCBI Taxonomy" id="3110235"/>
    <lineage>
        <taxon>Bacteria</taxon>
        <taxon>Bacillati</taxon>
        <taxon>Actinomycetota</taxon>
        <taxon>Actinomycetes</taxon>
        <taxon>Pseudonocardiales</taxon>
        <taxon>Pseudonocardiaceae</taxon>
        <taxon>Amycolatopsis</taxon>
    </lineage>
</organism>
<feature type="region of interest" description="Disordered" evidence="1">
    <location>
        <begin position="1"/>
        <end position="34"/>
    </location>
</feature>
<reference evidence="2 3" key="1">
    <citation type="submission" date="2023-12" db="EMBL/GenBank/DDBJ databases">
        <title>Amycolatopsis sp. V23-08.</title>
        <authorList>
            <person name="Somphong A."/>
        </authorList>
    </citation>
    <scope>NUCLEOTIDE SEQUENCE [LARGE SCALE GENOMIC DNA]</scope>
    <source>
        <strain evidence="2 3">V23-08</strain>
    </source>
</reference>